<gene>
    <name evidence="2" type="ORF">BAGA_21205</name>
</gene>
<dbReference type="Proteomes" id="UP000027778">
    <property type="component" value="Unassembled WGS sequence"/>
</dbReference>
<dbReference type="PROSITE" id="PS51707">
    <property type="entry name" value="CYTH"/>
    <property type="match status" value="1"/>
</dbReference>
<dbReference type="SUPFAM" id="SSF55154">
    <property type="entry name" value="CYTH-like phosphatases"/>
    <property type="match status" value="1"/>
</dbReference>
<proteinExistence type="predicted"/>
<dbReference type="Gene3D" id="2.40.320.10">
    <property type="entry name" value="Hypothetical Protein Pfu-838710-001"/>
    <property type="match status" value="1"/>
</dbReference>
<dbReference type="AlphaFoldDB" id="A0A073KDZ1"/>
<comment type="caution">
    <text evidence="2">The sequence shown here is derived from an EMBL/GenBank/DDBJ whole genome shotgun (WGS) entry which is preliminary data.</text>
</comment>
<evidence type="ECO:0000259" key="1">
    <source>
        <dbReference type="PROSITE" id="PS51707"/>
    </source>
</evidence>
<reference evidence="2 3" key="1">
    <citation type="submission" date="2014-06" db="EMBL/GenBank/DDBJ databases">
        <title>Draft genome sequence of Bacillus gaemokensis JCM 15801 (MCCC 1A00707).</title>
        <authorList>
            <person name="Lai Q."/>
            <person name="Liu Y."/>
            <person name="Shao Z."/>
        </authorList>
    </citation>
    <scope>NUCLEOTIDE SEQUENCE [LARGE SCALE GENOMIC DNA]</scope>
    <source>
        <strain evidence="2 3">JCM 15801</strain>
    </source>
</reference>
<dbReference type="eggNOG" id="COG4116">
    <property type="taxonomic scope" value="Bacteria"/>
</dbReference>
<dbReference type="SMART" id="SM01118">
    <property type="entry name" value="CYTH"/>
    <property type="match status" value="1"/>
</dbReference>
<dbReference type="Pfam" id="PF01928">
    <property type="entry name" value="CYTH"/>
    <property type="match status" value="1"/>
</dbReference>
<keyword evidence="3" id="KW-1185">Reference proteome</keyword>
<sequence length="192" mass="22062">MTQEIEIEFKNMVTEKEFQALCNVFSIQSFVKQVNHYFETSQFSLKTAGSALRIRHKAGTYTLTLKQPATIGLLETHQSLTEKEALFMMETNQIIPGAVAKQLDELQIPVSNLAYMGSLTTERAETPFEGGILVFDHSFYYNHNDYELEYEVQDEPAGKAAFTKLLNQHHIPVRHTQNKVQRFFLAKQKEAR</sequence>
<protein>
    <recommendedName>
        <fullName evidence="1">CYTH domain-containing protein</fullName>
    </recommendedName>
</protein>
<name>A0A073KDZ1_9BACI</name>
<dbReference type="PIRSF" id="PIRSF012526">
    <property type="entry name" value="CYTH_UCP012526"/>
    <property type="match status" value="1"/>
</dbReference>
<evidence type="ECO:0000313" key="3">
    <source>
        <dbReference type="Proteomes" id="UP000027778"/>
    </source>
</evidence>
<dbReference type="RefSeq" id="WP_033673815.1">
    <property type="nucleotide sequence ID" value="NZ_JOTM01000004.1"/>
</dbReference>
<evidence type="ECO:0000313" key="2">
    <source>
        <dbReference type="EMBL" id="KEK24805.1"/>
    </source>
</evidence>
<dbReference type="STRING" id="574375.AZF08_12230"/>
<dbReference type="InterPro" id="IPR033469">
    <property type="entry name" value="CYTH-like_dom_sf"/>
</dbReference>
<organism evidence="2 3">
    <name type="scientific">Bacillus gaemokensis</name>
    <dbReference type="NCBI Taxonomy" id="574375"/>
    <lineage>
        <taxon>Bacteria</taxon>
        <taxon>Bacillati</taxon>
        <taxon>Bacillota</taxon>
        <taxon>Bacilli</taxon>
        <taxon>Bacillales</taxon>
        <taxon>Bacillaceae</taxon>
        <taxon>Bacillus</taxon>
        <taxon>Bacillus cereus group</taxon>
    </lineage>
</organism>
<dbReference type="InterPro" id="IPR023577">
    <property type="entry name" value="CYTH_domain"/>
</dbReference>
<feature type="domain" description="CYTH" evidence="1">
    <location>
        <begin position="4"/>
        <end position="190"/>
    </location>
</feature>
<dbReference type="CDD" id="cd07762">
    <property type="entry name" value="CYTH-like_Pase_1"/>
    <property type="match status" value="1"/>
</dbReference>
<accession>A0A073KDZ1</accession>
<dbReference type="InterPro" id="IPR009195">
    <property type="entry name" value="Uncharacterised_YjbK"/>
</dbReference>
<dbReference type="OrthoDB" id="384378at2"/>
<dbReference type="EMBL" id="JOTM01000004">
    <property type="protein sequence ID" value="KEK24805.1"/>
    <property type="molecule type" value="Genomic_DNA"/>
</dbReference>